<name>A0ABY4DQU9_9NEIS</name>
<comment type="cofactor">
    <cofactor evidence="6">
        <name>Mg(2+)</name>
        <dbReference type="ChEBI" id="CHEBI:18420"/>
    </cofactor>
    <text evidence="6">Binds 1 Mg(2+) ion per monomer.</text>
</comment>
<feature type="domain" description="RmlD-like substrate binding" evidence="7">
    <location>
        <begin position="1"/>
        <end position="285"/>
    </location>
</feature>
<evidence type="ECO:0000256" key="3">
    <source>
        <dbReference type="ARBA" id="ARBA00012929"/>
    </source>
</evidence>
<evidence type="ECO:0000256" key="2">
    <source>
        <dbReference type="ARBA" id="ARBA00010944"/>
    </source>
</evidence>
<dbReference type="RefSeq" id="WP_244784387.1">
    <property type="nucleotide sequence ID" value="NZ_CP091508.1"/>
</dbReference>
<protein>
    <recommendedName>
        <fullName evidence="4 6">dTDP-4-dehydrorhamnose reductase</fullName>
        <ecNumber evidence="3 6">1.1.1.133</ecNumber>
    </recommendedName>
</protein>
<sequence>MRILLTGSKGQLGRCIKDRLPEDWELIAADSATLDITDAEAVLNMAHNFQPDAIINAAAYTAVDKAQSEPEKAFAVNGRAVHNLAAAARAVQAKFIHISTDYVFDGHSKVPYSETAAPAPQSVYGQSKLAGELLALAANPESLIMRTAWVFSEYGSNFVKTMLAAAAERDELYVVDDQTGCPTYAGDLAQTIIDMLCKQPFPRGIYHYGGSRSASWHAFAQAVFQAAQQHHAGFNSPRLHAIAGSDYPTPAPRPAYSVLDCNKIQSEFGIGASDWQKALGGVVAKILSA</sequence>
<dbReference type="Gene3D" id="3.40.50.720">
    <property type="entry name" value="NAD(P)-binding Rossmann-like Domain"/>
    <property type="match status" value="1"/>
</dbReference>
<dbReference type="Pfam" id="PF04321">
    <property type="entry name" value="RmlD_sub_bind"/>
    <property type="match status" value="1"/>
</dbReference>
<keyword evidence="6 8" id="KW-0560">Oxidoreductase</keyword>
<accession>A0ABY4DQU9</accession>
<evidence type="ECO:0000256" key="1">
    <source>
        <dbReference type="ARBA" id="ARBA00004781"/>
    </source>
</evidence>
<dbReference type="Gene3D" id="3.90.25.10">
    <property type="entry name" value="UDP-galactose 4-epimerase, domain 1"/>
    <property type="match status" value="1"/>
</dbReference>
<dbReference type="SUPFAM" id="SSF51735">
    <property type="entry name" value="NAD(P)-binding Rossmann-fold domains"/>
    <property type="match status" value="1"/>
</dbReference>
<evidence type="ECO:0000313" key="8">
    <source>
        <dbReference type="EMBL" id="UOO81323.1"/>
    </source>
</evidence>
<dbReference type="InterPro" id="IPR005913">
    <property type="entry name" value="dTDP_dehydrorham_reduct"/>
</dbReference>
<dbReference type="CDD" id="cd05254">
    <property type="entry name" value="dTDP_HR_like_SDR_e"/>
    <property type="match status" value="1"/>
</dbReference>
<evidence type="ECO:0000256" key="5">
    <source>
        <dbReference type="ARBA" id="ARBA00048200"/>
    </source>
</evidence>
<proteinExistence type="inferred from homology"/>
<dbReference type="GO" id="GO:0008831">
    <property type="term" value="F:dTDP-4-dehydrorhamnose reductase activity"/>
    <property type="evidence" value="ECO:0007669"/>
    <property type="project" value="UniProtKB-EC"/>
</dbReference>
<dbReference type="PANTHER" id="PTHR10491">
    <property type="entry name" value="DTDP-4-DEHYDRORHAMNOSE REDUCTASE"/>
    <property type="match status" value="1"/>
</dbReference>
<dbReference type="InterPro" id="IPR036291">
    <property type="entry name" value="NAD(P)-bd_dom_sf"/>
</dbReference>
<keyword evidence="9" id="KW-1185">Reference proteome</keyword>
<evidence type="ECO:0000256" key="6">
    <source>
        <dbReference type="RuleBase" id="RU364082"/>
    </source>
</evidence>
<evidence type="ECO:0000259" key="7">
    <source>
        <dbReference type="Pfam" id="PF04321"/>
    </source>
</evidence>
<comment type="catalytic activity">
    <reaction evidence="5 6">
        <text>dTDP-beta-L-rhamnose + NADP(+) = dTDP-4-dehydro-beta-L-rhamnose + NADPH + H(+)</text>
        <dbReference type="Rhea" id="RHEA:21796"/>
        <dbReference type="ChEBI" id="CHEBI:15378"/>
        <dbReference type="ChEBI" id="CHEBI:57510"/>
        <dbReference type="ChEBI" id="CHEBI:57783"/>
        <dbReference type="ChEBI" id="CHEBI:58349"/>
        <dbReference type="ChEBI" id="CHEBI:62830"/>
        <dbReference type="EC" id="1.1.1.133"/>
    </reaction>
</comment>
<evidence type="ECO:0000313" key="9">
    <source>
        <dbReference type="Proteomes" id="UP000829817"/>
    </source>
</evidence>
<dbReference type="Proteomes" id="UP000829817">
    <property type="component" value="Chromosome"/>
</dbReference>
<organism evidence="8 9">
    <name type="scientific">Uruburuella testudinis</name>
    <dbReference type="NCBI Taxonomy" id="1282863"/>
    <lineage>
        <taxon>Bacteria</taxon>
        <taxon>Pseudomonadati</taxon>
        <taxon>Pseudomonadota</taxon>
        <taxon>Betaproteobacteria</taxon>
        <taxon>Neisseriales</taxon>
        <taxon>Neisseriaceae</taxon>
        <taxon>Uruburuella</taxon>
    </lineage>
</organism>
<dbReference type="InterPro" id="IPR029903">
    <property type="entry name" value="RmlD-like-bd"/>
</dbReference>
<comment type="function">
    <text evidence="6">Catalyzes the reduction of dTDP-6-deoxy-L-lyxo-4-hexulose to yield dTDP-L-rhamnose.</text>
</comment>
<keyword evidence="6" id="KW-0521">NADP</keyword>
<gene>
    <name evidence="8" type="primary">rfbD</name>
    <name evidence="8" type="ORF">LVJ83_10170</name>
</gene>
<comment type="pathway">
    <text evidence="1 6">Carbohydrate biosynthesis; dTDP-L-rhamnose biosynthesis.</text>
</comment>
<dbReference type="EC" id="1.1.1.133" evidence="3 6"/>
<comment type="similarity">
    <text evidence="2 6">Belongs to the dTDP-4-dehydrorhamnose reductase family.</text>
</comment>
<reference evidence="8 9" key="1">
    <citation type="journal article" date="2022" name="Res Sq">
        <title>Evolution of multicellular longitudinally dividing oral cavity symbionts (Neisseriaceae).</title>
        <authorList>
            <person name="Nyongesa S."/>
            <person name="Weber P."/>
            <person name="Bernet E."/>
            <person name="Pullido F."/>
            <person name="Nieckarz M."/>
            <person name="Delaby M."/>
            <person name="Nieves C."/>
            <person name="Viehboeck T."/>
            <person name="Krause N."/>
            <person name="Rivera-Millot A."/>
            <person name="Nakamura A."/>
            <person name="Vischer N."/>
            <person name="VanNieuwenhze M."/>
            <person name="Brun Y."/>
            <person name="Cava F."/>
            <person name="Bulgheresi S."/>
            <person name="Veyrier F."/>
        </authorList>
    </citation>
    <scope>NUCLEOTIDE SEQUENCE [LARGE SCALE GENOMIC DNA]</scope>
    <source>
        <strain evidence="8 9">CCUG 63373m</strain>
    </source>
</reference>
<dbReference type="NCBIfam" id="TIGR01214">
    <property type="entry name" value="rmlD"/>
    <property type="match status" value="1"/>
</dbReference>
<dbReference type="PANTHER" id="PTHR10491:SF4">
    <property type="entry name" value="METHIONINE ADENOSYLTRANSFERASE 2 SUBUNIT BETA"/>
    <property type="match status" value="1"/>
</dbReference>
<evidence type="ECO:0000256" key="4">
    <source>
        <dbReference type="ARBA" id="ARBA00017099"/>
    </source>
</evidence>
<dbReference type="EMBL" id="CP091508">
    <property type="protein sequence ID" value="UOO81323.1"/>
    <property type="molecule type" value="Genomic_DNA"/>
</dbReference>